<dbReference type="EMBL" id="CPYD01000009">
    <property type="protein sequence ID" value="CNE75764.1"/>
    <property type="molecule type" value="Genomic_DNA"/>
</dbReference>
<comment type="caution">
    <text evidence="1">The sequence shown here is derived from an EMBL/GenBank/DDBJ whole genome shotgun (WGS) entry which is preliminary data.</text>
</comment>
<keyword evidence="2" id="KW-1185">Reference proteome</keyword>
<organism evidence="1 2">
    <name type="scientific">Yersinia nurmii</name>
    <dbReference type="NCBI Taxonomy" id="685706"/>
    <lineage>
        <taxon>Bacteria</taxon>
        <taxon>Pseudomonadati</taxon>
        <taxon>Pseudomonadota</taxon>
        <taxon>Gammaproteobacteria</taxon>
        <taxon>Enterobacterales</taxon>
        <taxon>Yersiniaceae</taxon>
        <taxon>Yersinia</taxon>
    </lineage>
</organism>
<proteinExistence type="predicted"/>
<evidence type="ECO:0000313" key="2">
    <source>
        <dbReference type="Proteomes" id="UP000040578"/>
    </source>
</evidence>
<evidence type="ECO:0000313" key="1">
    <source>
        <dbReference type="EMBL" id="CNE75764.1"/>
    </source>
</evidence>
<dbReference type="Proteomes" id="UP000040578">
    <property type="component" value="Unassembled WGS sequence"/>
</dbReference>
<name>A0ABM9SJH0_9GAMM</name>
<accession>A0ABM9SJH0</accession>
<sequence length="42" mass="5181">MEIEHEINVTRYIVANERRYKYYNFSKAIFYTKKANVGFLLF</sequence>
<protein>
    <submittedName>
        <fullName evidence="1">Uncharacterized protein</fullName>
    </submittedName>
</protein>
<gene>
    <name evidence="1" type="ORF">ERS137967_02444</name>
</gene>
<reference evidence="1 2" key="1">
    <citation type="submission" date="2015-03" db="EMBL/GenBank/DDBJ databases">
        <authorList>
            <consortium name="Pathogen Informatics"/>
            <person name="Murphy D."/>
        </authorList>
    </citation>
    <scope>NUCLEOTIDE SEQUENCE [LARGE SCALE GENOMIC DNA]</scope>
    <source>
        <strain evidence="2">type strain: CIP110231</strain>
    </source>
</reference>